<dbReference type="eggNOG" id="COG0835">
    <property type="taxonomic scope" value="Bacteria"/>
</dbReference>
<evidence type="ECO:0000259" key="1">
    <source>
        <dbReference type="PROSITE" id="PS50851"/>
    </source>
</evidence>
<proteinExistence type="predicted"/>
<dbReference type="EMBL" id="CP006585">
    <property type="protein sequence ID" value="AGW12340.1"/>
    <property type="molecule type" value="Genomic_DNA"/>
</dbReference>
<dbReference type="PROSITE" id="PS50851">
    <property type="entry name" value="CHEW"/>
    <property type="match status" value="1"/>
</dbReference>
<dbReference type="GO" id="GO:0007165">
    <property type="term" value="P:signal transduction"/>
    <property type="evidence" value="ECO:0007669"/>
    <property type="project" value="InterPro"/>
</dbReference>
<protein>
    <submittedName>
        <fullName evidence="2">Putative CheW protein</fullName>
    </submittedName>
</protein>
<dbReference type="RefSeq" id="WP_021758968.1">
    <property type="nucleotide sequence ID" value="NC_022444.1"/>
</dbReference>
<dbReference type="PATRIC" id="fig|1121448.10.peg.422"/>
<dbReference type="PANTHER" id="PTHR22617">
    <property type="entry name" value="CHEMOTAXIS SENSOR HISTIDINE KINASE-RELATED"/>
    <property type="match status" value="1"/>
</dbReference>
<organism evidence="2 3">
    <name type="scientific">Megalodesulfovibrio gigas (strain ATCC 19364 / DSM 1382 / NCIMB 9332 / VKM B-1759)</name>
    <name type="common">Desulfovibrio gigas</name>
    <dbReference type="NCBI Taxonomy" id="1121448"/>
    <lineage>
        <taxon>Bacteria</taxon>
        <taxon>Pseudomonadati</taxon>
        <taxon>Thermodesulfobacteriota</taxon>
        <taxon>Desulfovibrionia</taxon>
        <taxon>Desulfovibrionales</taxon>
        <taxon>Desulfovibrionaceae</taxon>
        <taxon>Megalodesulfovibrio</taxon>
    </lineage>
</organism>
<dbReference type="OrthoDB" id="9790406at2"/>
<reference evidence="3" key="2">
    <citation type="submission" date="2013-07" db="EMBL/GenBank/DDBJ databases">
        <authorList>
            <person name="Morais-Silva F.O."/>
            <person name="Rezende A.M."/>
            <person name="Pimentel C."/>
            <person name="Resende D.M."/>
            <person name="Santos C.I."/>
            <person name="Clemente C."/>
            <person name="de Oliveira L.M."/>
            <person name="da Silva S.M."/>
            <person name="Costa D.A."/>
            <person name="Varela-Raposo A."/>
            <person name="Horacio E.C.A."/>
            <person name="Matos M."/>
            <person name="Flores O."/>
            <person name="Ruiz J.C."/>
            <person name="Rodrigues-Pousada C."/>
        </authorList>
    </citation>
    <scope>NUCLEOTIDE SEQUENCE [LARGE SCALE GENOMIC DNA]</scope>
    <source>
        <strain evidence="3">ATCC 19364 / DSM 1382 / NCIMB 9332 / VKM B-1759</strain>
    </source>
</reference>
<evidence type="ECO:0000313" key="2">
    <source>
        <dbReference type="EMBL" id="AGW12340.1"/>
    </source>
</evidence>
<dbReference type="Gene3D" id="2.40.50.180">
    <property type="entry name" value="CheA-289, Domain 4"/>
    <property type="match status" value="1"/>
</dbReference>
<dbReference type="GO" id="GO:0005829">
    <property type="term" value="C:cytosol"/>
    <property type="evidence" value="ECO:0007669"/>
    <property type="project" value="TreeGrafter"/>
</dbReference>
<keyword evidence="3" id="KW-1185">Reference proteome</keyword>
<name>T2G6X2_MEGG1</name>
<dbReference type="CDD" id="cd00732">
    <property type="entry name" value="CheW"/>
    <property type="match status" value="1"/>
</dbReference>
<dbReference type="Pfam" id="PF01584">
    <property type="entry name" value="CheW"/>
    <property type="match status" value="1"/>
</dbReference>
<feature type="domain" description="CheW-like" evidence="1">
    <location>
        <begin position="8"/>
        <end position="152"/>
    </location>
</feature>
<dbReference type="Gene3D" id="2.30.30.40">
    <property type="entry name" value="SH3 Domains"/>
    <property type="match status" value="1"/>
</dbReference>
<dbReference type="Proteomes" id="UP000016587">
    <property type="component" value="Chromosome"/>
</dbReference>
<dbReference type="GO" id="GO:0006935">
    <property type="term" value="P:chemotaxis"/>
    <property type="evidence" value="ECO:0007669"/>
    <property type="project" value="InterPro"/>
</dbReference>
<dbReference type="AlphaFoldDB" id="T2G6X2"/>
<dbReference type="SMART" id="SM00260">
    <property type="entry name" value="CheW"/>
    <property type="match status" value="1"/>
</dbReference>
<gene>
    <name evidence="2" type="ORF">DGI_0423</name>
</gene>
<dbReference type="SUPFAM" id="SSF50341">
    <property type="entry name" value="CheW-like"/>
    <property type="match status" value="1"/>
</dbReference>
<dbReference type="InterPro" id="IPR002545">
    <property type="entry name" value="CheW-lke_dom"/>
</dbReference>
<evidence type="ECO:0000313" key="3">
    <source>
        <dbReference type="Proteomes" id="UP000016587"/>
    </source>
</evidence>
<sequence length="162" mass="17317">MSETLAQLNQHLTFTLGGEQFACNIASVREILDAAETTRIPMTPPYMRGVINVRGHAVPVVDLRVKFGMETAPDTVNTCVIIAEVTVGAEAVLLGALADSVQEVLEIPQDTISPPPRLGASIDTRFMTGMARMGERFCILLDLNAVFSVDELAEVAACSQAA</sequence>
<reference evidence="2 3" key="1">
    <citation type="journal article" date="2013" name="J. Bacteriol.">
        <title>Roles of HynAB and Ech, the only two hydrogenases found in the model sulfate reducer Desulfovibrio gigas.</title>
        <authorList>
            <person name="Morais-Silva F.O."/>
            <person name="Santos C.I."/>
            <person name="Rodrigues R."/>
            <person name="Pereira I.A."/>
            <person name="Rodrigues-Pousada C."/>
        </authorList>
    </citation>
    <scope>NUCLEOTIDE SEQUENCE [LARGE SCALE GENOMIC DNA]</scope>
    <source>
        <strain evidence="3">ATCC 19364 / DSM 1382 / NCIMB 9332 / VKM B-1759</strain>
    </source>
</reference>
<dbReference type="KEGG" id="dgg:DGI_0423"/>
<dbReference type="HOGENOM" id="CLU_048995_1_1_7"/>
<dbReference type="InterPro" id="IPR039315">
    <property type="entry name" value="CheW"/>
</dbReference>
<dbReference type="STRING" id="1121448.DGI_0423"/>
<dbReference type="PANTHER" id="PTHR22617:SF41">
    <property type="entry name" value="CHEMOTAXIS SIGNAL TRANSDUCTION SYSTEM ADAPTOR PROTEIN CHEW"/>
    <property type="match status" value="1"/>
</dbReference>
<dbReference type="InterPro" id="IPR036061">
    <property type="entry name" value="CheW-like_dom_sf"/>
</dbReference>
<accession>T2G6X2</accession>